<dbReference type="RefSeq" id="WP_092099525.1">
    <property type="nucleotide sequence ID" value="NZ_FOOT01000002.1"/>
</dbReference>
<evidence type="ECO:0000313" key="1">
    <source>
        <dbReference type="EMBL" id="SFG28535.1"/>
    </source>
</evidence>
<dbReference type="InterPro" id="IPR021710">
    <property type="entry name" value="DUF3293"/>
</dbReference>
<dbReference type="OrthoDB" id="5509642at2"/>
<dbReference type="Proteomes" id="UP000198724">
    <property type="component" value="Unassembled WGS sequence"/>
</dbReference>
<reference evidence="2" key="1">
    <citation type="submission" date="2016-10" db="EMBL/GenBank/DDBJ databases">
        <authorList>
            <person name="Varghese N."/>
            <person name="Submissions S."/>
        </authorList>
    </citation>
    <scope>NUCLEOTIDE SEQUENCE [LARGE SCALE GENOMIC DNA]</scope>
    <source>
        <strain evidence="2">LP51</strain>
    </source>
</reference>
<keyword evidence="2" id="KW-1185">Reference proteome</keyword>
<dbReference type="STRING" id="1436961.SAMN05421739_10234"/>
<sequence length="288" mass="33305">MPASELMEAYHITDYCFTVNNQEYTIRFDDENVAFTFFLEANRIEKWAFITAWNPYSVSMPITYNTEQQQLMLPKLEGCKKWKGEERGRDGCWTPEESYFVADINREEAIALGQEFGLNAILVGGSDGKANLIMLFDSFRYIFSNGRLVVEGRKKRHTHYLDNLEINPIRLGRGKALINSEGPILSLHEYNHNLYLSSHLKDGSGKVYYATNKELLHEYYQGKITIKNLIDRSPSRELAIKHFVRSVYVQVSQVLKDDFNQEIQYSDYRFTDLPPGMAAEDYLADSSL</sequence>
<dbReference type="AlphaFoldDB" id="A0A1I2QIV9"/>
<dbReference type="EMBL" id="FOOT01000002">
    <property type="protein sequence ID" value="SFG28535.1"/>
    <property type="molecule type" value="Genomic_DNA"/>
</dbReference>
<organism evidence="1 2">
    <name type="scientific">Pontibacter chinhatensis</name>
    <dbReference type="NCBI Taxonomy" id="1436961"/>
    <lineage>
        <taxon>Bacteria</taxon>
        <taxon>Pseudomonadati</taxon>
        <taxon>Bacteroidota</taxon>
        <taxon>Cytophagia</taxon>
        <taxon>Cytophagales</taxon>
        <taxon>Hymenobacteraceae</taxon>
        <taxon>Pontibacter</taxon>
    </lineage>
</organism>
<gene>
    <name evidence="1" type="ORF">SAMN05421739_10234</name>
</gene>
<accession>A0A1I2QIV9</accession>
<protein>
    <recommendedName>
        <fullName evidence="3">DUF3293 domain-containing protein</fullName>
    </recommendedName>
</protein>
<evidence type="ECO:0000313" key="2">
    <source>
        <dbReference type="Proteomes" id="UP000198724"/>
    </source>
</evidence>
<evidence type="ECO:0008006" key="3">
    <source>
        <dbReference type="Google" id="ProtNLM"/>
    </source>
</evidence>
<name>A0A1I2QIV9_9BACT</name>
<dbReference type="Pfam" id="PF11697">
    <property type="entry name" value="DUF3293"/>
    <property type="match status" value="1"/>
</dbReference>
<proteinExistence type="predicted"/>